<feature type="chain" id="PRO_5007869137" description="Lipoprotein" evidence="1">
    <location>
        <begin position="24"/>
        <end position="167"/>
    </location>
</feature>
<evidence type="ECO:0000256" key="1">
    <source>
        <dbReference type="SAM" id="SignalP"/>
    </source>
</evidence>
<dbReference type="PATRIC" id="fig|989403.3.peg.2988"/>
<dbReference type="Proteomes" id="UP000076577">
    <property type="component" value="Unassembled WGS sequence"/>
</dbReference>
<evidence type="ECO:0000313" key="2">
    <source>
        <dbReference type="EMBL" id="KZL18058.1"/>
    </source>
</evidence>
<keyword evidence="1" id="KW-0732">Signal</keyword>
<organism evidence="2 3">
    <name type="scientific">Pseudovibrio axinellae</name>
    <dbReference type="NCBI Taxonomy" id="989403"/>
    <lineage>
        <taxon>Bacteria</taxon>
        <taxon>Pseudomonadati</taxon>
        <taxon>Pseudomonadota</taxon>
        <taxon>Alphaproteobacteria</taxon>
        <taxon>Hyphomicrobiales</taxon>
        <taxon>Stappiaceae</taxon>
        <taxon>Pseudovibrio</taxon>
    </lineage>
</organism>
<dbReference type="RefSeq" id="WP_068006835.1">
    <property type="nucleotide sequence ID" value="NZ_FOFM01000006.1"/>
</dbReference>
<feature type="signal peptide" evidence="1">
    <location>
        <begin position="1"/>
        <end position="23"/>
    </location>
</feature>
<dbReference type="STRING" id="989403.SAMN05421798_106188"/>
<comment type="caution">
    <text evidence="2">The sequence shown here is derived from an EMBL/GenBank/DDBJ whole genome shotgun (WGS) entry which is preliminary data.</text>
</comment>
<name>A0A165XUM0_9HYPH</name>
<sequence>MLKLVLSPRVLIIAALAFLAGCAANPIPPSSIGDMIETKSAPPAVSPAKATFAFEQLTGLPGNIADDLAEELGNRATAANLNLVRRVGAPATYRIKGFLTAAGDQYTTTVFYVFDIIDANGTRVHRIDGQEQTGGNSGDPWNSVSSDALQRIASRTIASLEAWLHSK</sequence>
<evidence type="ECO:0008006" key="4">
    <source>
        <dbReference type="Google" id="ProtNLM"/>
    </source>
</evidence>
<proteinExistence type="predicted"/>
<dbReference type="PROSITE" id="PS51257">
    <property type="entry name" value="PROKAR_LIPOPROTEIN"/>
    <property type="match status" value="1"/>
</dbReference>
<reference evidence="2 3" key="1">
    <citation type="journal article" date="2016" name="Front. Microbiol.">
        <title>Comparative Genomic Analysis Reveals a Diverse Repertoire of Genes Involved in Prokaryote-Eukaryote Interactions within the Pseudovibrio Genus.</title>
        <authorList>
            <person name="Romano S."/>
            <person name="Fernandez-Guerra A."/>
            <person name="Reen F.J."/>
            <person name="Glockner F.O."/>
            <person name="Crowley S.P."/>
            <person name="O'Sullivan O."/>
            <person name="Cotter P.D."/>
            <person name="Adams C."/>
            <person name="Dobson A.D."/>
            <person name="O'Gara F."/>
        </authorList>
    </citation>
    <scope>NUCLEOTIDE SEQUENCE [LARGE SCALE GENOMIC DNA]</scope>
    <source>
        <strain evidence="2 3">Ad2</strain>
    </source>
</reference>
<accession>A0A165XUM0</accession>
<keyword evidence="3" id="KW-1185">Reference proteome</keyword>
<dbReference type="OrthoDB" id="7374881at2"/>
<gene>
    <name evidence="2" type="ORF">PsAD2_02792</name>
</gene>
<dbReference type="AlphaFoldDB" id="A0A165XUM0"/>
<evidence type="ECO:0000313" key="3">
    <source>
        <dbReference type="Proteomes" id="UP000076577"/>
    </source>
</evidence>
<dbReference type="EMBL" id="LMCB01000024">
    <property type="protein sequence ID" value="KZL18058.1"/>
    <property type="molecule type" value="Genomic_DNA"/>
</dbReference>
<protein>
    <recommendedName>
        <fullName evidence="4">Lipoprotein</fullName>
    </recommendedName>
</protein>